<dbReference type="RefSeq" id="WP_144220001.1">
    <property type="nucleotide sequence ID" value="NZ_CP032664.1"/>
</dbReference>
<name>A0A7T8IP01_9GAMM</name>
<dbReference type="PANTHER" id="PTHR38777">
    <property type="entry name" value="FELS-2 PROPHAGE PROTEIN"/>
    <property type="match status" value="1"/>
</dbReference>
<dbReference type="PROSITE" id="PS51128">
    <property type="entry name" value="ZF_DKSA_2"/>
    <property type="match status" value="1"/>
</dbReference>
<reference evidence="6" key="1">
    <citation type="submission" date="2018-09" db="EMBL/GenBank/DDBJ databases">
        <title>Genome sequencing and analysis.</title>
        <authorList>
            <person name="Huang Y.-T."/>
        </authorList>
    </citation>
    <scope>NUCLEOTIDE SEQUENCE</scope>
    <source>
        <strain evidence="6">HIDE</strain>
    </source>
</reference>
<feature type="domain" description="Zinc finger DksA/TraR C4-type" evidence="5">
    <location>
        <begin position="32"/>
        <end position="61"/>
    </location>
</feature>
<keyword evidence="1" id="KW-0479">Metal-binding</keyword>
<evidence type="ECO:0000256" key="4">
    <source>
        <dbReference type="PROSITE-ProRule" id="PRU00510"/>
    </source>
</evidence>
<protein>
    <submittedName>
        <fullName evidence="6">Conjugal transfer protein TraR</fullName>
    </submittedName>
</protein>
<gene>
    <name evidence="6" type="ORF">D7032_07595</name>
</gene>
<dbReference type="GO" id="GO:0008270">
    <property type="term" value="F:zinc ion binding"/>
    <property type="evidence" value="ECO:0007669"/>
    <property type="project" value="UniProtKB-KW"/>
</dbReference>
<dbReference type="GO" id="GO:1900378">
    <property type="term" value="P:positive regulation of secondary metabolite biosynthetic process"/>
    <property type="evidence" value="ECO:0007669"/>
    <property type="project" value="TreeGrafter"/>
</dbReference>
<dbReference type="Pfam" id="PF01258">
    <property type="entry name" value="zf-dskA_traR"/>
    <property type="match status" value="1"/>
</dbReference>
<evidence type="ECO:0000256" key="2">
    <source>
        <dbReference type="ARBA" id="ARBA00022771"/>
    </source>
</evidence>
<evidence type="ECO:0000259" key="5">
    <source>
        <dbReference type="Pfam" id="PF01258"/>
    </source>
</evidence>
<dbReference type="InterPro" id="IPR000962">
    <property type="entry name" value="Znf_DskA_TraR"/>
</dbReference>
<dbReference type="Gene3D" id="1.20.120.910">
    <property type="entry name" value="DksA, coiled-coil domain"/>
    <property type="match status" value="1"/>
</dbReference>
<keyword evidence="2" id="KW-0863">Zinc-finger</keyword>
<accession>A0A7T8IP01</accession>
<dbReference type="InterPro" id="IPR020460">
    <property type="entry name" value="Znf_C4-type_bac"/>
</dbReference>
<organism evidence="6">
    <name type="scientific">Shewanella algae</name>
    <dbReference type="NCBI Taxonomy" id="38313"/>
    <lineage>
        <taxon>Bacteria</taxon>
        <taxon>Pseudomonadati</taxon>
        <taxon>Pseudomonadota</taxon>
        <taxon>Gammaproteobacteria</taxon>
        <taxon>Alteromonadales</taxon>
        <taxon>Shewanellaceae</taxon>
        <taxon>Shewanella</taxon>
    </lineage>
</organism>
<feature type="zinc finger region" description="dksA C4-type" evidence="4">
    <location>
        <begin position="35"/>
        <end position="59"/>
    </location>
</feature>
<sequence length="65" mass="7412">MDDADFVVRQQERQEQVLEQRRRRLCGTAASRSHCLECGDPIPDARRTAIPGVTLCVPCKAWSER</sequence>
<evidence type="ECO:0000313" key="6">
    <source>
        <dbReference type="EMBL" id="QQO83134.1"/>
    </source>
</evidence>
<keyword evidence="3" id="KW-0862">Zinc</keyword>
<evidence type="ECO:0000256" key="1">
    <source>
        <dbReference type="ARBA" id="ARBA00022723"/>
    </source>
</evidence>
<dbReference type="EMBL" id="CP032664">
    <property type="protein sequence ID" value="QQO83134.1"/>
    <property type="molecule type" value="Genomic_DNA"/>
</dbReference>
<dbReference type="PRINTS" id="PR00618">
    <property type="entry name" value="DKSAZNFINGER"/>
</dbReference>
<dbReference type="AlphaFoldDB" id="A0A7T8IP01"/>
<dbReference type="PANTHER" id="PTHR38777:SF1">
    <property type="entry name" value="DNAK SUPPRESSOR PROTEIN"/>
    <property type="match status" value="1"/>
</dbReference>
<dbReference type="SUPFAM" id="SSF57716">
    <property type="entry name" value="Glucocorticoid receptor-like (DNA-binding domain)"/>
    <property type="match status" value="1"/>
</dbReference>
<proteinExistence type="predicted"/>
<evidence type="ECO:0000256" key="3">
    <source>
        <dbReference type="ARBA" id="ARBA00022833"/>
    </source>
</evidence>